<protein>
    <submittedName>
        <fullName evidence="1">Unannotated protein</fullName>
    </submittedName>
</protein>
<reference evidence="1" key="1">
    <citation type="submission" date="2020-05" db="EMBL/GenBank/DDBJ databases">
        <authorList>
            <person name="Chiriac C."/>
            <person name="Salcher M."/>
            <person name="Ghai R."/>
            <person name="Kavagutti S V."/>
        </authorList>
    </citation>
    <scope>NUCLEOTIDE SEQUENCE</scope>
</reference>
<gene>
    <name evidence="1" type="ORF">UFOPK3564_00308</name>
</gene>
<evidence type="ECO:0000313" key="1">
    <source>
        <dbReference type="EMBL" id="CAB4896126.1"/>
    </source>
</evidence>
<name>A0A6J7FKX6_9ZZZZ</name>
<dbReference type="AlphaFoldDB" id="A0A6J7FKX6"/>
<proteinExistence type="predicted"/>
<sequence>MSRTVPPVDGAVALTLFRALPNGDTRGYTATTFPKDPWQGCEQMVRMAAALGYIDSAGGDCYAVLDVLDCDGDIVQDYPIRSAAGFRFLKRKLGVVVASTDGDPDPTRRQKGGPA</sequence>
<dbReference type="EMBL" id="CAFBMK010000010">
    <property type="protein sequence ID" value="CAB4896126.1"/>
    <property type="molecule type" value="Genomic_DNA"/>
</dbReference>
<organism evidence="1">
    <name type="scientific">freshwater metagenome</name>
    <dbReference type="NCBI Taxonomy" id="449393"/>
    <lineage>
        <taxon>unclassified sequences</taxon>
        <taxon>metagenomes</taxon>
        <taxon>ecological metagenomes</taxon>
    </lineage>
</organism>
<accession>A0A6J7FKX6</accession>